<protein>
    <submittedName>
        <fullName evidence="1">Uncharacterized protein</fullName>
    </submittedName>
</protein>
<keyword evidence="2" id="KW-1185">Reference proteome</keyword>
<proteinExistence type="predicted"/>
<evidence type="ECO:0000313" key="1">
    <source>
        <dbReference type="EMBL" id="SIS68078.1"/>
    </source>
</evidence>
<name>A0A1N7L2J2_9FLAO</name>
<sequence length="44" mass="5092">MKKNDTLNKNLLKPKRQTIDFLLSYSKSIAVLKTKTKNQIVSQN</sequence>
<dbReference type="EMBL" id="FTOI01000004">
    <property type="protein sequence ID" value="SIS68078.1"/>
    <property type="molecule type" value="Genomic_DNA"/>
</dbReference>
<accession>A0A1N7L2J2</accession>
<dbReference type="STRING" id="713588.SAMN05421789_104163"/>
<dbReference type="Proteomes" id="UP000185839">
    <property type="component" value="Unassembled WGS sequence"/>
</dbReference>
<dbReference type="AlphaFoldDB" id="A0A1N7L2J2"/>
<reference evidence="2" key="1">
    <citation type="submission" date="2017-01" db="EMBL/GenBank/DDBJ databases">
        <authorList>
            <person name="Varghese N."/>
            <person name="Submissions S."/>
        </authorList>
    </citation>
    <scope>NUCLEOTIDE SEQUENCE [LARGE SCALE GENOMIC DNA]</scope>
    <source>
        <strain evidence="2">DSM 23145</strain>
    </source>
</reference>
<evidence type="ECO:0000313" key="2">
    <source>
        <dbReference type="Proteomes" id="UP000185839"/>
    </source>
</evidence>
<gene>
    <name evidence="1" type="ORF">SAMN05421789_104163</name>
</gene>
<organism evidence="1 2">
    <name type="scientific">Kaistella chaponensis</name>
    <dbReference type="NCBI Taxonomy" id="713588"/>
    <lineage>
        <taxon>Bacteria</taxon>
        <taxon>Pseudomonadati</taxon>
        <taxon>Bacteroidota</taxon>
        <taxon>Flavobacteriia</taxon>
        <taxon>Flavobacteriales</taxon>
        <taxon>Weeksellaceae</taxon>
        <taxon>Chryseobacterium group</taxon>
        <taxon>Kaistella</taxon>
    </lineage>
</organism>
<dbReference type="RefSeq" id="WP_262493349.1">
    <property type="nucleotide sequence ID" value="NZ_DAOOBN010000004.1"/>
</dbReference>